<evidence type="ECO:0000256" key="2">
    <source>
        <dbReference type="ARBA" id="ARBA00009361"/>
    </source>
</evidence>
<comment type="function">
    <text evidence="1 7">Probable ATPase of unknown function. Its presence in a non-photosynthetic plant (Epifagus virginiana) and experiments in tobacco indicate that it has an essential function which is probably not related to photosynthesis.</text>
</comment>
<comment type="subcellular location">
    <subcellularLocation>
        <location evidence="7">Plastid</location>
        <location evidence="7">Chloroplast stroma</location>
    </subcellularLocation>
</comment>
<dbReference type="HAMAP" id="MF_01330">
    <property type="entry name" value="Ycf2"/>
    <property type="match status" value="1"/>
</dbReference>
<keyword evidence="4 9" id="KW-0934">Plastid</keyword>
<sequence>MNKELIQINLPANIQNFKEIDLSLYYLRFWYKLNIRKTIVRIWTNRNNLIKLFDFQILSSFILRNLHSSRSQKKIFPLKYLFIITIPLFLYRINSRTLLQRENLVLTKLVNTTVRSSGVIQGISRESYTDLCYLPARVRKLPVCNTTNCTDIEWWKDWIVKDILPSWKISQRLINEVEMLLREKNISNLRHFFELYTFIFANHSSLAWRYDFNSFFVRKQNDRMNCDLGQQSDFLEKNHFFSSVMIAFCEKILFEAEDLSNKQEYKSNLDLIHSRFWIYTNQYHYMNLSQPLIVHYIRHLKDFRVREIFLNLFEDFVEFYSWAYYSANFSTWQRYEEKLCIIKDLVRQALISSDTVSSFDNTTAIQSLFAEILSQFSVYLLSRVQTSGQLTGLRIEKLRNMDLKMSKRDLFQNIGIITKNEDPKVFVSESSISNFTNDSYWSLNYYKYYLFNKWNWKQLLVPVESKMNIRYQTMGYPFSDTNYSIEYEKAYEAIGETAKSFIETLSPRDKRTLVNRNSKSISLSIVKPFHSNLWNKDMLPLHEHSLSVKSISEKIKLLEKQQYIDLRDDNFSDIFQIVDIWGRSRHYHSSRYCEVDNFLLRKRIGRAKSHVHELSSLISSIVNLPSSIFERAIKLCSSHQYLQFKILLLPRLNKIYLLLTKPNLGFVEIIKNDHCNNEEPDSVEDETILVKNTSINNIESFTKPNEMTDIEFDSTTNLLTKENIDYVQDTIKNDLFLMWNNMKDIMNISPISFLIKIDKHNDLTSLCSQYIVYIYQYVFIKSGGYLSKLRSQIKPWVNNDYFCCLMKQTIDRDLPNWENSLNRLNELIIQIDQIYVNVHNNLSIIEDWEDWDYFSNYVYLDPIYEKLNFFFNRLIGNILFEDKKAIKYYSKSLLLTDEVISNTLETLETFLPHLKYIKNFLFNHSSILEQFWHNRSDISRDLGSQVSNKLVLLLAHSKIPSNSIFSNIAKNGNILIEDLAYREIDKQNNWFNCFNARNRIPLKHSFDEKNAIFFLEHFANPQLNYNERLYFPKRKIFIKGYNRAYADIIINDLPRLINDFRSFIRRKGFCLEGTNFFQIKSHLFNKIPNKEYPHSILTQTIQILHRFYLIKEFGSSIQLKSLSTEQVNLFDLQERFLNSSSIRKQLVNIGVSDYWQPLLDSDPTNDFHLMNISTKDQLNQNGGSGSIIDEKSYHNDYLYSKFFGNLEEYDMLFRLKIPELSIHFIPDDSKIESLEKHIEFNQDIKNIYVDKNIFRSNLLMRFNERLRVINILELLRVSTIAKKWLFFHEYIPWFFTIEWWKYINSAVPNTFSETLLNISDQWISNLYYITNNIKNSITYLWVNLEFKLKAYSFDNKIYRFDSSIGVIYKEGCSSLRWSPLRLMSDSNVLYLTLIIPLLFSYIVFQHYLSIFTGFHSFSLWKRFEVFNYFLDPFNKIYIEKVLSFFPPARQKSIKPSLVDYLKRFFIYLTYGSSKRKVDVLLSYGKSLDIFREENNLVVHYLITNRILSQDGFHFHLNSNNMLNSNIKEFSSKLGLNYLQYLANIYKTNLSNFPISQLDLVERCLFFTFWQNIISPGIPGQFHILQNTPIPLQLGSSFPSKGILLIGSMETGRSYLIKSLAANYCLPLIQIPINKLLDKKVHFESKSVVLFPGESVRRLTLTFELVKRMSPCIVWIQDIHELNLDRVMNELEVDPKYLFCSLLKCLSNNSSNYYVRNNIIIAPTHIPSKVDPSFISPNRLDQLINIRRLNIHQREREFLALLRVKGFYYKGDLSHLGELGSITRGYSKRDLTVLANGVLLLSITQKESFVCQNSMELALHRQVRALDNKSKNGLRYEMLFYRIGKAIIQNSLINMPYIDSLSINPKLLRKRFSFLSNWYLETSLAESTVKELTLLPYIMGCLAGIAARDSWFILERKQESLVTLDRISENDIQLAFGILESLLADFSGLEICGKNDHNSLLQQTNKQYFNRIQKVLFSENDETILKENTKSINPYLSGANRYFFLARSSCLSRISFLRSSIYESMELSSESNTSYKMKESNENLVQHTERDLDSTKKDQDQILKGKDEFAGYRRILRDYRERPIYTTLENQLDHLDQLDNASLLDPFLKSNMDKSFMQYEMQYYPSDKLVLFLGRRFIWNMAGSSFIRDNAAFQRNKLFAEGDEVKRLYIAYGAIKERRKPLSFNKYIKKIDSQESSQNLITKQEKRHFENVRTNQMIKSYFGIPRLLPTVYLYQSIFIENTQDRYNHLNLLNYRHSLSSSREGLIYMILLESYHYLLNLFLSNRIILEKMAIILLKNTLISSKEVEQILSKLK</sequence>
<gene>
    <name evidence="7 9" type="primary">ycf2</name>
</gene>
<dbReference type="InterPro" id="IPR003959">
    <property type="entry name" value="ATPase_AAA_core"/>
</dbReference>
<comment type="similarity">
    <text evidence="2 7">Belongs to the Ycf2 family.</text>
</comment>
<dbReference type="GO" id="GO:0005524">
    <property type="term" value="F:ATP binding"/>
    <property type="evidence" value="ECO:0007669"/>
    <property type="project" value="UniProtKB-KW"/>
</dbReference>
<evidence type="ECO:0000256" key="6">
    <source>
        <dbReference type="ARBA" id="ARBA00022840"/>
    </source>
</evidence>
<geneLocation type="chloroplast" evidence="9"/>
<evidence type="ECO:0000313" key="9">
    <source>
        <dbReference type="EMBL" id="AGC26771.1"/>
    </source>
</evidence>
<dbReference type="GO" id="GO:0016887">
    <property type="term" value="F:ATP hydrolysis activity"/>
    <property type="evidence" value="ECO:0007669"/>
    <property type="project" value="InterPro"/>
</dbReference>
<reference evidence="9" key="1">
    <citation type="journal article" date="2013" name="BMC Evol. Biol.">
        <title>Complete plastid genomes from Ophioglossum californicum, Psilotum nudum, and Equisetum hyemale reveal an ancestral land plant genome structure and resolve the position of Equisetales among monilophytes.</title>
        <authorList>
            <person name="Grewe F."/>
            <person name="Guo W."/>
            <person name="Gubbels E.A."/>
            <person name="Hansen A.K."/>
            <person name="Mower J.P."/>
        </authorList>
    </citation>
    <scope>NUCLEOTIDE SEQUENCE</scope>
</reference>
<organism evidence="9">
    <name type="scientific">Psilotum nudum</name>
    <name type="common">Whisk fern</name>
    <name type="synonym">Lycopodium nudum</name>
    <dbReference type="NCBI Taxonomy" id="3240"/>
    <lineage>
        <taxon>Eukaryota</taxon>
        <taxon>Viridiplantae</taxon>
        <taxon>Streptophyta</taxon>
        <taxon>Embryophyta</taxon>
        <taxon>Tracheophyta</taxon>
        <taxon>Polypodiopsida</taxon>
        <taxon>Ophioglossidae</taxon>
        <taxon>Psilotales</taxon>
        <taxon>Psilotaceae</taxon>
        <taxon>Psilotum</taxon>
    </lineage>
</organism>
<dbReference type="CDD" id="cd19505">
    <property type="entry name" value="RecA-like_Ycf2"/>
    <property type="match status" value="1"/>
</dbReference>
<dbReference type="Gene3D" id="3.40.50.300">
    <property type="entry name" value="P-loop containing nucleotide triphosphate hydrolases"/>
    <property type="match status" value="1"/>
</dbReference>
<feature type="domain" description="ATPase AAA-type core" evidence="8">
    <location>
        <begin position="1602"/>
        <end position="1746"/>
    </location>
</feature>
<evidence type="ECO:0000256" key="7">
    <source>
        <dbReference type="HAMAP-Rule" id="MF_01330"/>
    </source>
</evidence>
<dbReference type="PANTHER" id="PTHR33078">
    <property type="entry name" value="PROTEIN YCF2-RELATED"/>
    <property type="match status" value="1"/>
</dbReference>
<evidence type="ECO:0000256" key="5">
    <source>
        <dbReference type="ARBA" id="ARBA00022741"/>
    </source>
</evidence>
<name>M9PJZ4_PSINU</name>
<dbReference type="InterPro" id="IPR008543">
    <property type="entry name" value="Uncharacterised_Ycf2"/>
</dbReference>
<keyword evidence="6 7" id="KW-0067">ATP-binding</keyword>
<proteinExistence type="inferred from homology"/>
<evidence type="ECO:0000256" key="3">
    <source>
        <dbReference type="ARBA" id="ARBA00022528"/>
    </source>
</evidence>
<evidence type="ECO:0000256" key="1">
    <source>
        <dbReference type="ARBA" id="ARBA00002329"/>
    </source>
</evidence>
<dbReference type="SUPFAM" id="SSF52540">
    <property type="entry name" value="P-loop containing nucleoside triphosphate hydrolases"/>
    <property type="match status" value="1"/>
</dbReference>
<keyword evidence="3 9" id="KW-0150">Chloroplast</keyword>
<dbReference type="InterPro" id="IPR027417">
    <property type="entry name" value="P-loop_NTPase"/>
</dbReference>
<evidence type="ECO:0000259" key="8">
    <source>
        <dbReference type="Pfam" id="PF00004"/>
    </source>
</evidence>
<evidence type="ECO:0000256" key="4">
    <source>
        <dbReference type="ARBA" id="ARBA00022640"/>
    </source>
</evidence>
<dbReference type="GO" id="GO:0009570">
    <property type="term" value="C:chloroplast stroma"/>
    <property type="evidence" value="ECO:0007669"/>
    <property type="project" value="UniProtKB-SubCell"/>
</dbReference>
<dbReference type="PANTHER" id="PTHR33078:SF100">
    <property type="entry name" value="PROTEIN YCF2"/>
    <property type="match status" value="1"/>
</dbReference>
<accession>M9PJZ4</accession>
<dbReference type="Pfam" id="PF00004">
    <property type="entry name" value="AAA"/>
    <property type="match status" value="1"/>
</dbReference>
<protein>
    <recommendedName>
        <fullName evidence="7">Protein Ycf2</fullName>
    </recommendedName>
</protein>
<dbReference type="EMBL" id="KC117179">
    <property type="protein sequence ID" value="AGC26771.1"/>
    <property type="molecule type" value="Genomic_DNA"/>
</dbReference>
<keyword evidence="5 7" id="KW-0547">Nucleotide-binding</keyword>
<feature type="binding site" evidence="7">
    <location>
        <begin position="1606"/>
        <end position="1613"/>
    </location>
    <ligand>
        <name>ATP</name>
        <dbReference type="ChEBI" id="CHEBI:30616"/>
    </ligand>
</feature>